<dbReference type="Gene3D" id="3.40.1080.10">
    <property type="entry name" value="Glutaconate Coenzyme A-transferase"/>
    <property type="match status" value="1"/>
</dbReference>
<evidence type="ECO:0000256" key="1">
    <source>
        <dbReference type="ARBA" id="ARBA00007047"/>
    </source>
</evidence>
<evidence type="ECO:0000256" key="2">
    <source>
        <dbReference type="ARBA" id="ARBA00022679"/>
    </source>
</evidence>
<evidence type="ECO:0000313" key="3">
    <source>
        <dbReference type="EMBL" id="SDF56737.1"/>
    </source>
</evidence>
<dbReference type="InterPro" id="IPR012791">
    <property type="entry name" value="3-oxoacid_CoA-transf_B"/>
</dbReference>
<dbReference type="SUPFAM" id="SSF100950">
    <property type="entry name" value="NagB/RpiA/CoA transferase-like"/>
    <property type="match status" value="1"/>
</dbReference>
<dbReference type="InterPro" id="IPR004165">
    <property type="entry name" value="CoA_trans_fam_I"/>
</dbReference>
<proteinExistence type="inferred from homology"/>
<dbReference type="RefSeq" id="WP_093149579.1">
    <property type="nucleotide sequence ID" value="NZ_FNBW01000004.1"/>
</dbReference>
<organism evidence="3 4">
    <name type="scientific">Thalassobaculum litoreum DSM 18839</name>
    <dbReference type="NCBI Taxonomy" id="1123362"/>
    <lineage>
        <taxon>Bacteria</taxon>
        <taxon>Pseudomonadati</taxon>
        <taxon>Pseudomonadota</taxon>
        <taxon>Alphaproteobacteria</taxon>
        <taxon>Rhodospirillales</taxon>
        <taxon>Thalassobaculaceae</taxon>
        <taxon>Thalassobaculum</taxon>
    </lineage>
</organism>
<dbReference type="PROSITE" id="PS01274">
    <property type="entry name" value="COA_TRANSF_2"/>
    <property type="match status" value="1"/>
</dbReference>
<comment type="caution">
    <text evidence="3">The sequence shown here is derived from an EMBL/GenBank/DDBJ whole genome shotgun (WGS) entry which is preliminary data.</text>
</comment>
<evidence type="ECO:0000313" key="4">
    <source>
        <dbReference type="Proteomes" id="UP000198615"/>
    </source>
</evidence>
<keyword evidence="2 3" id="KW-0808">Transferase</keyword>
<dbReference type="InterPro" id="IPR037171">
    <property type="entry name" value="NagB/RpiA_transferase-like"/>
</dbReference>
<gene>
    <name evidence="3" type="ORF">SAMN05660686_01696</name>
</gene>
<keyword evidence="4" id="KW-1185">Reference proteome</keyword>
<dbReference type="OrthoDB" id="9778604at2"/>
<dbReference type="InterPro" id="IPR004164">
    <property type="entry name" value="CoA_transf_AS"/>
</dbReference>
<dbReference type="Pfam" id="PF01144">
    <property type="entry name" value="CoA_trans"/>
    <property type="match status" value="1"/>
</dbReference>
<dbReference type="SMART" id="SM00882">
    <property type="entry name" value="CoA_trans"/>
    <property type="match status" value="1"/>
</dbReference>
<dbReference type="PANTHER" id="PTHR13707:SF57">
    <property type="entry name" value="SUCCINYL-COA:3-KETOACID COENZYME A TRANSFERASE SUBUNIT B-RELATED"/>
    <property type="match status" value="1"/>
</dbReference>
<dbReference type="AlphaFoldDB" id="A0A8G2EYC2"/>
<comment type="similarity">
    <text evidence="1">Belongs to the 3-oxoacid CoA-transferase subunit B family.</text>
</comment>
<dbReference type="PANTHER" id="PTHR13707">
    <property type="entry name" value="KETOACID-COENZYME A TRANSFERASE"/>
    <property type="match status" value="1"/>
</dbReference>
<reference evidence="3 4" key="1">
    <citation type="submission" date="2016-10" db="EMBL/GenBank/DDBJ databases">
        <authorList>
            <person name="Varghese N."/>
            <person name="Submissions S."/>
        </authorList>
    </citation>
    <scope>NUCLEOTIDE SEQUENCE [LARGE SCALE GENOMIC DNA]</scope>
    <source>
        <strain evidence="3 4">DSM 18839</strain>
    </source>
</reference>
<dbReference type="Proteomes" id="UP000198615">
    <property type="component" value="Unassembled WGS sequence"/>
</dbReference>
<name>A0A8G2EYC2_9PROT</name>
<accession>A0A8G2EYC2</accession>
<protein>
    <submittedName>
        <fullName evidence="3">3-oxoadipate CoA-transferase beta subunit</fullName>
    </submittedName>
</protein>
<dbReference type="NCBIfam" id="TIGR02428">
    <property type="entry name" value="pcaJ_scoB_fam"/>
    <property type="match status" value="1"/>
</dbReference>
<dbReference type="GO" id="GO:0008410">
    <property type="term" value="F:CoA-transferase activity"/>
    <property type="evidence" value="ECO:0007669"/>
    <property type="project" value="InterPro"/>
</dbReference>
<dbReference type="EMBL" id="FNBW01000004">
    <property type="protein sequence ID" value="SDF56737.1"/>
    <property type="molecule type" value="Genomic_DNA"/>
</dbReference>
<sequence>MSSAVSSAGTATESGAGFTKLTRLQIARRAAEMIPDGSFVNLGIGIPTLAANVMPEGKEIVLHSENGILGVGPGPAEADRDRDLINASKEYVTLRPGGSFFVHSDAFAMIRGGHLDLALLGAFQVAGNGDLANWTTGDRRFPPGVGGAMDLAAGAKGIWVLTDHVTKKGEPKIVNACSLPLTAPGVVKRIFTDIAVIDVTEGGLVVREMVPGLTLEQLQTMTEPPLTLAEDWRELVVA</sequence>